<feature type="compositionally biased region" description="Polar residues" evidence="5">
    <location>
        <begin position="660"/>
        <end position="669"/>
    </location>
</feature>
<evidence type="ECO:0000313" key="8">
    <source>
        <dbReference type="EMBL" id="KAG5969217.1"/>
    </source>
</evidence>
<reference evidence="7 9" key="1">
    <citation type="journal article" date="2020" name="bioRxiv">
        <title>Whole genome comparisons of ergot fungi reveals the divergence and evolution of species within the genus Claviceps are the result of varying mechanisms driving genome evolution and host range expansion.</title>
        <authorList>
            <person name="Wyka S.A."/>
            <person name="Mondo S.J."/>
            <person name="Liu M."/>
            <person name="Dettman J."/>
            <person name="Nalam V."/>
            <person name="Broders K.D."/>
        </authorList>
    </citation>
    <scope>NUCLEOTIDE SEQUENCE</scope>
    <source>
        <strain evidence="7">CCC 1102</strain>
        <strain evidence="8 9">LM583</strain>
    </source>
</reference>
<dbReference type="InterPro" id="IPR011009">
    <property type="entry name" value="Kinase-like_dom_sf"/>
</dbReference>
<dbReference type="Gene3D" id="1.10.510.10">
    <property type="entry name" value="Transferase(Phosphotransferase) domain 1"/>
    <property type="match status" value="1"/>
</dbReference>
<name>A0A9P7SM89_9HYPO</name>
<keyword evidence="3" id="KW-0418">Kinase</keyword>
<accession>A0A9P7SM89</accession>
<dbReference type="Proteomes" id="UP000784919">
    <property type="component" value="Unassembled WGS sequence"/>
</dbReference>
<dbReference type="SUPFAM" id="SSF56112">
    <property type="entry name" value="Protein kinase-like (PK-like)"/>
    <property type="match status" value="1"/>
</dbReference>
<keyword evidence="9" id="KW-1185">Reference proteome</keyword>
<evidence type="ECO:0000259" key="6">
    <source>
        <dbReference type="PROSITE" id="PS50011"/>
    </source>
</evidence>
<dbReference type="EMBL" id="SRPS01000179">
    <property type="protein sequence ID" value="KAG5964097.1"/>
    <property type="molecule type" value="Genomic_DNA"/>
</dbReference>
<dbReference type="CDD" id="cd00180">
    <property type="entry name" value="PKc"/>
    <property type="match status" value="1"/>
</dbReference>
<keyword evidence="2" id="KW-0547">Nucleotide-binding</keyword>
<dbReference type="Proteomes" id="UP000742024">
    <property type="component" value="Unassembled WGS sequence"/>
</dbReference>
<evidence type="ECO:0000256" key="3">
    <source>
        <dbReference type="ARBA" id="ARBA00022777"/>
    </source>
</evidence>
<evidence type="ECO:0000256" key="1">
    <source>
        <dbReference type="ARBA" id="ARBA00022679"/>
    </source>
</evidence>
<keyword evidence="4" id="KW-0067">ATP-binding</keyword>
<dbReference type="Pfam" id="PF00069">
    <property type="entry name" value="Pkinase"/>
    <property type="match status" value="1"/>
</dbReference>
<proteinExistence type="predicted"/>
<gene>
    <name evidence="7" type="ORF">E4U56_002398</name>
    <name evidence="8" type="ORF">E4U57_000084</name>
</gene>
<dbReference type="PANTHER" id="PTHR44329">
    <property type="entry name" value="SERINE/THREONINE-PROTEIN KINASE TNNI3K-RELATED"/>
    <property type="match status" value="1"/>
</dbReference>
<dbReference type="GO" id="GO:0004674">
    <property type="term" value="F:protein serine/threonine kinase activity"/>
    <property type="evidence" value="ECO:0007669"/>
    <property type="project" value="TreeGrafter"/>
</dbReference>
<feature type="region of interest" description="Disordered" evidence="5">
    <location>
        <begin position="755"/>
        <end position="843"/>
    </location>
</feature>
<feature type="compositionally biased region" description="Basic and acidic residues" evidence="5">
    <location>
        <begin position="37"/>
        <end position="55"/>
    </location>
</feature>
<feature type="region of interest" description="Disordered" evidence="5">
    <location>
        <begin position="1"/>
        <end position="103"/>
    </location>
</feature>
<sequence length="918" mass="102395">MAEPAGLKTRLPKTNGERDPTAHSPAHANDEASQSTPEHDQFDHEGPRGDDRPDATDSLPHYPSRRVITGLPRTQTFTRKLSEQRQHLEPIATRANERRPASADERFARMSNPISATGTDAPSGILSDDFHSLYNEHGSNSNSSHTFRSEHGDYRLSSAFLKTATTGIASQFNVKPQIDDFSTMDIDSLTTSQYDALLAYELETKWILNLSMHYRDGSRREKFFVTYRREKDQPWRRVTISLDYRDPPLDSLEMELSRMRNLREKSAKVYDAIRESLSDIAFYDTVTNLKLQTTDGRLHVHVVEDGNEIINYPLVREMRDSLCRLIRERDVHFDGHLSGFVYKVRVRGQTLVKKEIPSPDSINAFLYEINALSSLHYSKHVIRLYGLVVDNQEEHITGLLLSYAARGSLSDVIFENCKERNFGIPWIQRERWAKQIVHGLADIHESGYVQGDFTLSNVVVNAAGDAKIIDINRRGCPMGWEPPESRTIVVAHNQINMYIGVKSDLYQLGMVLWALAMLEDEPDLHPRPLLLDSEVRIPDWYRNITEVCLSADPRRRLSASSLLRMFPPHIVRYRAASMSLSPFHDDDDDDTWGDRDGAYAARLRQDSMYRTPTPSAGYGGYSRTYSDSSPDMYEPYYPMRGRSPPSPLPGHREGCEPDTQPYSSTSWAANKSVRPSYSDVPDDDSVMAPNDRVVGGTASRPETPLSLRNLDADSVAYISADVSLRDVDAGQAGGEAGARVPLRFLGDGLKVLSPPRLPRYPAEAPGPGRDVGSDIRTASPRNEGAAGRPLSAARGGQIKEGDVDGGVSLQPGDVSSTEVDEPTDHVDLKSDRQASSKGQTNGRCRLTRRRGKLASRQRSLPISLAGIGASLLVDADETAEDEFSLARLGRPATVQALMDTTEIPEMRKIDKHNRIASA</sequence>
<dbReference type="InterPro" id="IPR000719">
    <property type="entry name" value="Prot_kinase_dom"/>
</dbReference>
<dbReference type="AlphaFoldDB" id="A0A9P7SM89"/>
<comment type="caution">
    <text evidence="7">The sequence shown here is derived from an EMBL/GenBank/DDBJ whole genome shotgun (WGS) entry which is preliminary data.</text>
</comment>
<dbReference type="GO" id="GO:0005524">
    <property type="term" value="F:ATP binding"/>
    <property type="evidence" value="ECO:0007669"/>
    <property type="project" value="UniProtKB-KW"/>
</dbReference>
<organism evidence="7 10">
    <name type="scientific">Claviceps arundinis</name>
    <dbReference type="NCBI Taxonomy" id="1623583"/>
    <lineage>
        <taxon>Eukaryota</taxon>
        <taxon>Fungi</taxon>
        <taxon>Dikarya</taxon>
        <taxon>Ascomycota</taxon>
        <taxon>Pezizomycotina</taxon>
        <taxon>Sordariomycetes</taxon>
        <taxon>Hypocreomycetidae</taxon>
        <taxon>Hypocreales</taxon>
        <taxon>Clavicipitaceae</taxon>
        <taxon>Claviceps</taxon>
    </lineage>
</organism>
<feature type="domain" description="Protein kinase" evidence="6">
    <location>
        <begin position="327"/>
        <end position="570"/>
    </location>
</feature>
<feature type="compositionally biased region" description="Basic and acidic residues" evidence="5">
    <location>
        <begin position="822"/>
        <end position="834"/>
    </location>
</feature>
<dbReference type="PANTHER" id="PTHR44329:SF288">
    <property type="entry name" value="MITOGEN-ACTIVATED PROTEIN KINASE KINASE KINASE 20"/>
    <property type="match status" value="1"/>
</dbReference>
<feature type="region of interest" description="Disordered" evidence="5">
    <location>
        <begin position="603"/>
        <end position="700"/>
    </location>
</feature>
<evidence type="ECO:0000256" key="4">
    <source>
        <dbReference type="ARBA" id="ARBA00022840"/>
    </source>
</evidence>
<protein>
    <recommendedName>
        <fullName evidence="6">Protein kinase domain-containing protein</fullName>
    </recommendedName>
</protein>
<evidence type="ECO:0000313" key="7">
    <source>
        <dbReference type="EMBL" id="KAG5964097.1"/>
    </source>
</evidence>
<evidence type="ECO:0000313" key="10">
    <source>
        <dbReference type="Proteomes" id="UP000784919"/>
    </source>
</evidence>
<dbReference type="InterPro" id="IPR051681">
    <property type="entry name" value="Ser/Thr_Kinases-Pseudokinases"/>
</dbReference>
<evidence type="ECO:0000256" key="5">
    <source>
        <dbReference type="SAM" id="MobiDB-lite"/>
    </source>
</evidence>
<evidence type="ECO:0000256" key="2">
    <source>
        <dbReference type="ARBA" id="ARBA00022741"/>
    </source>
</evidence>
<keyword evidence="1" id="KW-0808">Transferase</keyword>
<evidence type="ECO:0000313" key="9">
    <source>
        <dbReference type="Proteomes" id="UP000742024"/>
    </source>
</evidence>
<dbReference type="PROSITE" id="PS50011">
    <property type="entry name" value="PROTEIN_KINASE_DOM"/>
    <property type="match status" value="1"/>
</dbReference>
<dbReference type="EMBL" id="SRPR01000001">
    <property type="protein sequence ID" value="KAG5969217.1"/>
    <property type="molecule type" value="Genomic_DNA"/>
</dbReference>
<dbReference type="OrthoDB" id="635774at2759"/>